<dbReference type="RefSeq" id="WP_089841166.1">
    <property type="nucleotide sequence ID" value="NZ_FOZL01000001.1"/>
</dbReference>
<accession>A0A1I6MSU7</accession>
<organism evidence="1 2">
    <name type="scientific">Granulicella pectinivorans</name>
    <dbReference type="NCBI Taxonomy" id="474950"/>
    <lineage>
        <taxon>Bacteria</taxon>
        <taxon>Pseudomonadati</taxon>
        <taxon>Acidobacteriota</taxon>
        <taxon>Terriglobia</taxon>
        <taxon>Terriglobales</taxon>
        <taxon>Acidobacteriaceae</taxon>
        <taxon>Granulicella</taxon>
    </lineage>
</organism>
<evidence type="ECO:0000313" key="2">
    <source>
        <dbReference type="Proteomes" id="UP000199024"/>
    </source>
</evidence>
<reference evidence="1 2" key="1">
    <citation type="submission" date="2016-10" db="EMBL/GenBank/DDBJ databases">
        <authorList>
            <person name="de Groot N.N."/>
        </authorList>
    </citation>
    <scope>NUCLEOTIDE SEQUENCE [LARGE SCALE GENOMIC DNA]</scope>
    <source>
        <strain evidence="1 2">DSM 21001</strain>
    </source>
</reference>
<name>A0A1I6MSU7_9BACT</name>
<dbReference type="Proteomes" id="UP000199024">
    <property type="component" value="Unassembled WGS sequence"/>
</dbReference>
<protein>
    <recommendedName>
        <fullName evidence="3">Flagella basal body P-ring formation protein FlgA</fullName>
    </recommendedName>
</protein>
<gene>
    <name evidence="1" type="ORF">SAMN05421771_3544</name>
</gene>
<evidence type="ECO:0000313" key="1">
    <source>
        <dbReference type="EMBL" id="SFS18717.1"/>
    </source>
</evidence>
<keyword evidence="2" id="KW-1185">Reference proteome</keyword>
<proteinExistence type="predicted"/>
<dbReference type="EMBL" id="FOZL01000001">
    <property type="protein sequence ID" value="SFS18717.1"/>
    <property type="molecule type" value="Genomic_DNA"/>
</dbReference>
<sequence length="130" mass="14217">MQAFAQGAPGETNLGYRVAKLRTDPALNIIWADIQRCDHPGWPGISIPTHATVSQPAESPLMPHKVFAIRPGQTVRVWRNEPNAHLEMPAISEESGAVGDRIRLHITTPNGQPPRLCFGVVRGPANVEME</sequence>
<dbReference type="AlphaFoldDB" id="A0A1I6MSU7"/>
<evidence type="ECO:0008006" key="3">
    <source>
        <dbReference type="Google" id="ProtNLM"/>
    </source>
</evidence>
<dbReference type="STRING" id="474950.SAMN05421771_3544"/>